<dbReference type="GO" id="GO:0031297">
    <property type="term" value="P:replication fork processing"/>
    <property type="evidence" value="ECO:0007669"/>
    <property type="project" value="TreeGrafter"/>
</dbReference>
<proteinExistence type="predicted"/>
<dbReference type="Proteomes" id="UP000261660">
    <property type="component" value="Unplaced"/>
</dbReference>
<feature type="compositionally biased region" description="Basic and acidic residues" evidence="1">
    <location>
        <begin position="325"/>
        <end position="335"/>
    </location>
</feature>
<feature type="compositionally biased region" description="Polar residues" evidence="1">
    <location>
        <begin position="265"/>
        <end position="277"/>
    </location>
</feature>
<dbReference type="GeneTree" id="ENSGT00390000009597"/>
<dbReference type="Ensembl" id="ENSLBET00000035879.1">
    <property type="protein sequence ID" value="ENSLBEP00000034396.1"/>
    <property type="gene ID" value="ENSLBEG00000025860.1"/>
</dbReference>
<feature type="region of interest" description="Disordered" evidence="1">
    <location>
        <begin position="305"/>
        <end position="384"/>
    </location>
</feature>
<accession>A0A3Q3GM36</accession>
<evidence type="ECO:0000313" key="2">
    <source>
        <dbReference type="Ensembl" id="ENSLBEP00000034396.1"/>
    </source>
</evidence>
<feature type="compositionally biased region" description="Polar residues" evidence="1">
    <location>
        <begin position="213"/>
        <end position="234"/>
    </location>
</feature>
<protein>
    <submittedName>
        <fullName evidence="2">ETAA1 activator of ATR kinase a</fullName>
    </submittedName>
</protein>
<reference evidence="2" key="2">
    <citation type="submission" date="2025-09" db="UniProtKB">
        <authorList>
            <consortium name="Ensembl"/>
        </authorList>
    </citation>
    <scope>IDENTIFICATION</scope>
</reference>
<feature type="region of interest" description="Disordered" evidence="1">
    <location>
        <begin position="1"/>
        <end position="61"/>
    </location>
</feature>
<dbReference type="GO" id="GO:0043539">
    <property type="term" value="F:protein serine/threonine kinase activator activity"/>
    <property type="evidence" value="ECO:0007669"/>
    <property type="project" value="TreeGrafter"/>
</dbReference>
<evidence type="ECO:0000313" key="3">
    <source>
        <dbReference type="Proteomes" id="UP000261660"/>
    </source>
</evidence>
<dbReference type="GO" id="GO:0043596">
    <property type="term" value="C:nuclear replication fork"/>
    <property type="evidence" value="ECO:0007669"/>
    <property type="project" value="TreeGrafter"/>
</dbReference>
<dbReference type="AlphaFoldDB" id="A0A3Q3GM36"/>
<reference evidence="2" key="1">
    <citation type="submission" date="2025-08" db="UniProtKB">
        <authorList>
            <consortium name="Ensembl"/>
        </authorList>
    </citation>
    <scope>IDENTIFICATION</scope>
</reference>
<feature type="region of interest" description="Disordered" evidence="1">
    <location>
        <begin position="200"/>
        <end position="246"/>
    </location>
</feature>
<dbReference type="PANTHER" id="PTHR16434">
    <property type="entry name" value="EWING'S TUMOR-ASSOCIATED ANTIGEN 1 ETAA1"/>
    <property type="match status" value="1"/>
</dbReference>
<dbReference type="PANTHER" id="PTHR16434:SF4">
    <property type="entry name" value="ETAA1 ACTIVATOR OF ATR KINASE"/>
    <property type="match status" value="1"/>
</dbReference>
<name>A0A3Q3GM36_9LABR</name>
<sequence>MSLSSLYRKEFQTHDLNSPTRIPRSRAGGGFSGESPHNDSDVQQDIIWDATSPSPNRLGKYQTEPRVAEPTLQQWIGDSAAIPCTPDVQAPKPKKKSPRPNGVDDLLKLAKQFDFNMFRRDEEEEVDDPHQQSLELLSEDMLDFENGDQNDFSPSLFGNHQRAEDTAAAGRDIQAHLDLQMEDDLDLLFDGPTQHVSGNLSQVSQVKHPPSTCAASGKTSASSRTSGVSTTNTRAAPANDEFEDDWENDDLLNDSLVLEMTQNPQSFSAPTHCSTQKPAREIKSPGSFRWSDSLRQRSTFKLESNPHFSIKTSQTDTWTNSRVENGSKRSEKDPQKNNCHVLAGAGSQQSVQKSNTVKSDTQKQQSKQRTNAAPPARSFPLTPAAVPSHNEAAAISDLLDDNLNSFFSSDPVWDDPADDDLLCEMCENVENQIQSAQNVPIKQTVSMSTQRAALQLSVNNWDNRTKQPTVRTRSPSTHLPSRVLRLSFTCFASPSPSLTCFTPPSRVLHLPHVFCASFTCFAPLLHMFCVSFTCLAPPSRVLRLLHVFCASFTCFVSPSCVLRLPRVFCFSVMCFAPPSRVLPSHFLCLVLFPADLGKCSAAEIELKKQQAMERRRQRLQATQNLPRAPT</sequence>
<feature type="compositionally biased region" description="Polar residues" evidence="1">
    <location>
        <begin position="305"/>
        <end position="324"/>
    </location>
</feature>
<feature type="region of interest" description="Disordered" evidence="1">
    <location>
        <begin position="265"/>
        <end position="290"/>
    </location>
</feature>
<dbReference type="InterPro" id="IPR029406">
    <property type="entry name" value="ETAA1"/>
</dbReference>
<feature type="compositionally biased region" description="Polar residues" evidence="1">
    <location>
        <begin position="346"/>
        <end position="371"/>
    </location>
</feature>
<organism evidence="2 3">
    <name type="scientific">Labrus bergylta</name>
    <name type="common">ballan wrasse</name>
    <dbReference type="NCBI Taxonomy" id="56723"/>
    <lineage>
        <taxon>Eukaryota</taxon>
        <taxon>Metazoa</taxon>
        <taxon>Chordata</taxon>
        <taxon>Craniata</taxon>
        <taxon>Vertebrata</taxon>
        <taxon>Euteleostomi</taxon>
        <taxon>Actinopterygii</taxon>
        <taxon>Neopterygii</taxon>
        <taxon>Teleostei</taxon>
        <taxon>Neoteleostei</taxon>
        <taxon>Acanthomorphata</taxon>
        <taxon>Eupercaria</taxon>
        <taxon>Labriformes</taxon>
        <taxon>Labridae</taxon>
        <taxon>Labrus</taxon>
    </lineage>
</organism>
<dbReference type="GO" id="GO:2000001">
    <property type="term" value="P:regulation of DNA damage checkpoint"/>
    <property type="evidence" value="ECO:0007669"/>
    <property type="project" value="TreeGrafter"/>
</dbReference>
<dbReference type="GO" id="GO:0006974">
    <property type="term" value="P:DNA damage response"/>
    <property type="evidence" value="ECO:0007669"/>
    <property type="project" value="TreeGrafter"/>
</dbReference>
<feature type="region of interest" description="Disordered" evidence="1">
    <location>
        <begin position="74"/>
        <end position="103"/>
    </location>
</feature>
<keyword evidence="3" id="KW-1185">Reference proteome</keyword>
<dbReference type="Pfam" id="PF15350">
    <property type="entry name" value="ETAA1"/>
    <property type="match status" value="1"/>
</dbReference>
<evidence type="ECO:0000256" key="1">
    <source>
        <dbReference type="SAM" id="MobiDB-lite"/>
    </source>
</evidence>